<evidence type="ECO:0000256" key="4">
    <source>
        <dbReference type="ARBA" id="ARBA00022833"/>
    </source>
</evidence>
<evidence type="ECO:0000256" key="3">
    <source>
        <dbReference type="ARBA" id="ARBA00022771"/>
    </source>
</evidence>
<evidence type="ECO:0000259" key="7">
    <source>
        <dbReference type="PROSITE" id="PS50157"/>
    </source>
</evidence>
<dbReference type="Proteomes" id="UP000095300">
    <property type="component" value="Unassembled WGS sequence"/>
</dbReference>
<feature type="domain" description="C2H2-type" evidence="7">
    <location>
        <begin position="625"/>
        <end position="648"/>
    </location>
</feature>
<dbReference type="SMART" id="SM00355">
    <property type="entry name" value="ZnF_C2H2"/>
    <property type="match status" value="11"/>
</dbReference>
<feature type="domain" description="C2H2-type" evidence="7">
    <location>
        <begin position="313"/>
        <end position="340"/>
    </location>
</feature>
<feature type="region of interest" description="Disordered" evidence="6">
    <location>
        <begin position="741"/>
        <end position="764"/>
    </location>
</feature>
<evidence type="ECO:0000256" key="5">
    <source>
        <dbReference type="PROSITE-ProRule" id="PRU00042"/>
    </source>
</evidence>
<organism evidence="8 9">
    <name type="scientific">Stomoxys calcitrans</name>
    <name type="common">Stable fly</name>
    <name type="synonym">Conops calcitrans</name>
    <dbReference type="NCBI Taxonomy" id="35570"/>
    <lineage>
        <taxon>Eukaryota</taxon>
        <taxon>Metazoa</taxon>
        <taxon>Ecdysozoa</taxon>
        <taxon>Arthropoda</taxon>
        <taxon>Hexapoda</taxon>
        <taxon>Insecta</taxon>
        <taxon>Pterygota</taxon>
        <taxon>Neoptera</taxon>
        <taxon>Endopterygota</taxon>
        <taxon>Diptera</taxon>
        <taxon>Brachycera</taxon>
        <taxon>Muscomorpha</taxon>
        <taxon>Muscoidea</taxon>
        <taxon>Muscidae</taxon>
        <taxon>Stomoxys</taxon>
    </lineage>
</organism>
<keyword evidence="3 5" id="KW-0863">Zinc-finger</keyword>
<feature type="domain" description="C2H2-type" evidence="7">
    <location>
        <begin position="285"/>
        <end position="308"/>
    </location>
</feature>
<dbReference type="STRING" id="35570.A0A1I8Q5A9"/>
<dbReference type="GO" id="GO:0008270">
    <property type="term" value="F:zinc ion binding"/>
    <property type="evidence" value="ECO:0007669"/>
    <property type="project" value="UniProtKB-KW"/>
</dbReference>
<dbReference type="PROSITE" id="PS50157">
    <property type="entry name" value="ZINC_FINGER_C2H2_2"/>
    <property type="match status" value="8"/>
</dbReference>
<evidence type="ECO:0000313" key="8">
    <source>
        <dbReference type="EnsemblMetazoa" id="SCAU014040-PA"/>
    </source>
</evidence>
<dbReference type="GO" id="GO:0000981">
    <property type="term" value="F:DNA-binding transcription factor activity, RNA polymerase II-specific"/>
    <property type="evidence" value="ECO:0007669"/>
    <property type="project" value="TreeGrafter"/>
</dbReference>
<dbReference type="AlphaFoldDB" id="A0A1I8Q5A9"/>
<dbReference type="Gene3D" id="3.40.1800.20">
    <property type="match status" value="1"/>
</dbReference>
<feature type="domain" description="C2H2-type" evidence="7">
    <location>
        <begin position="579"/>
        <end position="607"/>
    </location>
</feature>
<keyword evidence="2" id="KW-0677">Repeat</keyword>
<evidence type="ECO:0000256" key="2">
    <source>
        <dbReference type="ARBA" id="ARBA00022737"/>
    </source>
</evidence>
<gene>
    <name evidence="8" type="primary">106084775</name>
</gene>
<protein>
    <recommendedName>
        <fullName evidence="7">C2H2-type domain-containing protein</fullName>
    </recommendedName>
</protein>
<feature type="domain" description="C2H2-type" evidence="7">
    <location>
        <begin position="487"/>
        <end position="515"/>
    </location>
</feature>
<evidence type="ECO:0000313" key="9">
    <source>
        <dbReference type="Proteomes" id="UP000095300"/>
    </source>
</evidence>
<dbReference type="PANTHER" id="PTHR24379:SF127">
    <property type="entry name" value="BLOODY FINGERS-RELATED"/>
    <property type="match status" value="1"/>
</dbReference>
<accession>A0A1I8Q5A9</accession>
<dbReference type="PANTHER" id="PTHR24379">
    <property type="entry name" value="KRAB AND ZINC FINGER DOMAIN-CONTAINING"/>
    <property type="match status" value="1"/>
</dbReference>
<dbReference type="Gene3D" id="3.30.160.60">
    <property type="entry name" value="Classic Zinc Finger"/>
    <property type="match status" value="5"/>
</dbReference>
<dbReference type="GO" id="GO:0000977">
    <property type="term" value="F:RNA polymerase II transcription regulatory region sequence-specific DNA binding"/>
    <property type="evidence" value="ECO:0007669"/>
    <property type="project" value="TreeGrafter"/>
</dbReference>
<dbReference type="PROSITE" id="PS00028">
    <property type="entry name" value="ZINC_FINGER_C2H2_1"/>
    <property type="match status" value="6"/>
</dbReference>
<keyword evidence="1" id="KW-0479">Metal-binding</keyword>
<dbReference type="Pfam" id="PF13912">
    <property type="entry name" value="zf-C2H2_6"/>
    <property type="match status" value="4"/>
</dbReference>
<name>A0A1I8Q5A9_STOCA</name>
<dbReference type="GO" id="GO:0005634">
    <property type="term" value="C:nucleus"/>
    <property type="evidence" value="ECO:0007669"/>
    <property type="project" value="TreeGrafter"/>
</dbReference>
<dbReference type="EnsemblMetazoa" id="SCAU014040-RA">
    <property type="protein sequence ID" value="SCAU014040-PA"/>
    <property type="gene ID" value="SCAU014040"/>
</dbReference>
<reference evidence="8" key="1">
    <citation type="submission" date="2020-05" db="UniProtKB">
        <authorList>
            <consortium name="EnsemblMetazoa"/>
        </authorList>
    </citation>
    <scope>IDENTIFICATION</scope>
    <source>
        <strain evidence="8">USDA</strain>
    </source>
</reference>
<dbReference type="InterPro" id="IPR036236">
    <property type="entry name" value="Znf_C2H2_sf"/>
</dbReference>
<feature type="domain" description="C2H2-type" evidence="7">
    <location>
        <begin position="243"/>
        <end position="271"/>
    </location>
</feature>
<keyword evidence="4" id="KW-0862">Zinc</keyword>
<feature type="domain" description="C2H2-type" evidence="7">
    <location>
        <begin position="533"/>
        <end position="561"/>
    </location>
</feature>
<evidence type="ECO:0000256" key="6">
    <source>
        <dbReference type="SAM" id="MobiDB-lite"/>
    </source>
</evidence>
<sequence>MNDDIQINLQCFQMLNMEWQKRLQYICETCWQHIWEFHQFQQSVIEAQKGLHLFKEAAKGVVKVEINPELNINQQEVQKELHNAKRLNTSTENLIESTPLTFDIKSEEPLDINSDYDVGMFSHDTQLRDEEVSLNAIESNKDYSSSDDTPLSSYRQANLFSSKSKFASTKRSVQVFDELVALWRSPLECEICRQLLPSYSQMKEHFSKHHASESCYLMCCQLRLETRYDIENHIHYHNAPQQLKCEACCKAYRLEEHLRVHKRQVHTSKGGVGNAEGSEKLQGKYRCGKCSKDFATKSLLKRHNRNVHKPKILECNFCQKTFTRLDVLRVHVATHTGDKAHACSFCPETFTCRAYYCRHMRKYHLEEWNKIRNGVAPKETLDRYRRETRGECKVYVCFNCSMEYDEKHSMLNHLKRCQRYNGPIELKRGYRLETREESMIYVCIYCSKEYESRYSMYTHLKQCQGDDGQIEPTKGYREETRGESRMYVCIYCSKEYVERQSMINHIRGCQRNDGPIESKRGYRRETRGESTVYVCIYCSKEYEKQQSMHNHIRYCQIDDRSIESKWGYRREIRGENMIYICINCSKEYEKRQSMHSHVRYCQGDDRPIDPKRGCRLETRADSLVYICNYCSKEYEKRQSIRSHLHRCHREVGSLAKRTSINAEPPVPAEISLNTGITAPKTNEESNTTPDGDILNELYKKGVVEEDSLMTLKEEKELKDDKAKRTKVKTEQFSAYTKALVNEENDKDEMPPEVKVTTWESEQLI</sequence>
<feature type="domain" description="C2H2-type" evidence="7">
    <location>
        <begin position="341"/>
        <end position="369"/>
    </location>
</feature>
<proteinExistence type="predicted"/>
<dbReference type="InterPro" id="IPR013087">
    <property type="entry name" value="Znf_C2H2_type"/>
</dbReference>
<evidence type="ECO:0000256" key="1">
    <source>
        <dbReference type="ARBA" id="ARBA00022723"/>
    </source>
</evidence>
<keyword evidence="9" id="KW-1185">Reference proteome</keyword>
<dbReference type="SUPFAM" id="SSF57667">
    <property type="entry name" value="beta-beta-alpha zinc fingers"/>
    <property type="match status" value="2"/>
</dbReference>
<dbReference type="VEuPathDB" id="VectorBase:SCAU014040"/>